<dbReference type="Proteomes" id="UP001371305">
    <property type="component" value="Unassembled WGS sequence"/>
</dbReference>
<dbReference type="RefSeq" id="WP_341407366.1">
    <property type="nucleotide sequence ID" value="NZ_JBBUKT010000012.1"/>
</dbReference>
<gene>
    <name evidence="3" type="ORF">WKV53_24000</name>
</gene>
<dbReference type="InterPro" id="IPR013425">
    <property type="entry name" value="Autotrns_rpt"/>
</dbReference>
<name>A0ABU9B1S2_9BACT</name>
<dbReference type="EMBL" id="JBBUKT010000012">
    <property type="protein sequence ID" value="MEK7953600.1"/>
    <property type="molecule type" value="Genomic_DNA"/>
</dbReference>
<keyword evidence="4" id="KW-1185">Reference proteome</keyword>
<dbReference type="Pfam" id="PF12951">
    <property type="entry name" value="PATR"/>
    <property type="match status" value="7"/>
</dbReference>
<keyword evidence="1 2" id="KW-0732">Signal</keyword>
<dbReference type="NCBIfam" id="TIGR02601">
    <property type="entry name" value="autotrns_rpt"/>
    <property type="match status" value="6"/>
</dbReference>
<proteinExistence type="predicted"/>
<sequence length="1835" mass="178342">MKYPFNPQALASAARLSLLTTALTCSVQAATLTWNSAGPSNNWSTAAGNGNWSPGAITWVQNSDALFDGSSGTPEAIAVTTTNTVNDITFAVSGFSVTSAGAGSFVLANDLASTITVTNASDSASIAETIANNAGSASSLTKAGAGTLTLNGTAASTYSGTTTINAGTLIASHEGSLGFGPVVNNATLNVNKANVTFTGLGNALSGAGTTNVTALGTGTNTTILNGDYSNFTGIWNIGVGAAAGAGKAQMNGADNAAATINILANGTLLAGAGVHNAAVTLAGGDTGESLGQLRVDNLNTVWAGPITLAGDMTGAGDGIIGSNSGPVTISGTISESGGSRSLTKAGGGTIVLTGNNTYSGPTRSFAGNISSATIKNTGVSGPLGTNAVVSLGGIGNTSALLYTGTGETTNRTFDLGGTTGGGSISHNGTGLLKLTANVTASGLGSKTLGLNGSTAGTGEISGQILDNATAGTTTLAANFAAAATTITLASVDGIVNGATISGTGIAGGTTVTAVNTGTKVVTISPAASGAGTAGAVITVAGVVNRTSVLKNNGSSVWTLSGNNTFTGGVNVNTGDLVITNSSALGVGPKTITVVPSANPSSLSSLVLDGSGGDISLASNLSFTTSFDALSFPNPLPIPGEAAIINNAGNNTIAGNFTATSGGGGTAFLSNAGSLTISGTLAANTSNRGFHLRGASNGTISGAITNGTNPVNVLKDAGTGTWTLSGNNTYTGNTTITEGTLRLDYSINDSSKLADGGILNFNGGTLDLAGGTHTEFVGSTTLVGGKTSYVTQSSGGAKLQLGTVTAGAGSSLVLGAGSIATTDSTNTNGILPWARVMVAGQPVIGTNSTNDFAGPITAYAGAYADVTRLGPSTIPSDPAAIVRIVNGGTAGNITLTDSPLNQIGFLQMGATAGPATIAPANATDVLMVGDFSGGTIWQTPTADSLTIGSSANQGMLTTQFGTLNLGNDSPTHPLTVNSVIADNGSDVINVATGGNSIVLNGDNTFTGSLTAGTGLLSLTGDNTFDGALTVNAGATVVLSGDNTGRPAASANRTVINSNGILQLQANPGNTVSGISSALSVETVGAVQPLALNAGGILQLRSDNPVTFSGGNGLGGLGSATVTLDVNQLGSGTGNTLTIAPAGFNVNTTTINVTGGNGYSLGTGIINNVAGGGVLTLNPTTGNHILGGYTANATFSTTLVLGGTATGNQVMGAINNPGTSGATAVTKSGFSTWLLSGTSNYTGTTTISDGTLKAGSAGAFGASALLNMSGTGVLDLNGFNASFTNLGAGATTATITDSSAGAGVSTLTIPAQTNTISNKILNGPNKAVKVTVRNANTGNTILALDNPNTFSGGLLLAHGTTTGTRLRITSAPVTVGSAGAIVSSPFGTGPITIGETATDKAGLLLDTAGGYTIANAIVFNTALGTDQVGIRLDTAGHTFSGTITANLANATFTNTGAARLTGQVTGPSGFQLNASSVAITLANQTANPNDYVGDTTVGAGTFLILGATDQIPNGATKGSVVNNGTLNIGGFNDTINGLSGSGVVTSTAGGALTIGDGNASATFTGNTGGGLSLVKTGSGFQTITGAIGHTGDTTVSQGTLALNLASTFADGSDVRLNTGGTLILTAAGTDVIDQLFINGAPQAVGKWGRPGSIAALGANFETSLISGDGLLSVTTSGSTPYGTWIDSFFPGETNPAIIGQTADPDKDGVDNITEFAFGGNPASGGVGTKIYVFAADSDIDGDSNKELILTAAIRTGTAAFGNGAPSTAASVADGITYSIAGSTTLSGFPVTVNAVPTAITTGLPPAGAGYSYRSFSLGGSNGLTPAKGFLRASVTAP</sequence>
<organism evidence="3 4">
    <name type="scientific">Luteolibacter soli</name>
    <dbReference type="NCBI Taxonomy" id="3135280"/>
    <lineage>
        <taxon>Bacteria</taxon>
        <taxon>Pseudomonadati</taxon>
        <taxon>Verrucomicrobiota</taxon>
        <taxon>Verrucomicrobiia</taxon>
        <taxon>Verrucomicrobiales</taxon>
        <taxon>Verrucomicrobiaceae</taxon>
        <taxon>Luteolibacter</taxon>
    </lineage>
</organism>
<feature type="signal peptide" evidence="2">
    <location>
        <begin position="1"/>
        <end position="29"/>
    </location>
</feature>
<accession>A0ABU9B1S2</accession>
<reference evidence="3 4" key="1">
    <citation type="submission" date="2024-04" db="EMBL/GenBank/DDBJ databases">
        <title>Luteolibacter sp. isolated from soil.</title>
        <authorList>
            <person name="An J."/>
        </authorList>
    </citation>
    <scope>NUCLEOTIDE SEQUENCE [LARGE SCALE GENOMIC DNA]</scope>
    <source>
        <strain evidence="3 4">Y139</strain>
    </source>
</reference>
<evidence type="ECO:0000256" key="1">
    <source>
        <dbReference type="ARBA" id="ARBA00022729"/>
    </source>
</evidence>
<comment type="caution">
    <text evidence="3">The sequence shown here is derived from an EMBL/GenBank/DDBJ whole genome shotgun (WGS) entry which is preliminary data.</text>
</comment>
<feature type="chain" id="PRO_5045255461" evidence="2">
    <location>
        <begin position="30"/>
        <end position="1835"/>
    </location>
</feature>
<evidence type="ECO:0000256" key="2">
    <source>
        <dbReference type="SAM" id="SignalP"/>
    </source>
</evidence>
<evidence type="ECO:0000313" key="4">
    <source>
        <dbReference type="Proteomes" id="UP001371305"/>
    </source>
</evidence>
<evidence type="ECO:0000313" key="3">
    <source>
        <dbReference type="EMBL" id="MEK7953600.1"/>
    </source>
</evidence>
<protein>
    <submittedName>
        <fullName evidence="3">Autotransporter-associated beta strand repeat-containing protein</fullName>
    </submittedName>
</protein>